<proteinExistence type="predicted"/>
<dbReference type="EMBL" id="JAACNO010000594">
    <property type="protein sequence ID" value="KAF4146555.1"/>
    <property type="molecule type" value="Genomic_DNA"/>
</dbReference>
<keyword evidence="1" id="KW-0238">DNA-binding</keyword>
<evidence type="ECO:0000313" key="1">
    <source>
        <dbReference type="EMBL" id="KAF4146555.1"/>
    </source>
</evidence>
<evidence type="ECO:0000313" key="2">
    <source>
        <dbReference type="Proteomes" id="UP000704712"/>
    </source>
</evidence>
<comment type="caution">
    <text evidence="1">The sequence shown here is derived from an EMBL/GenBank/DDBJ whole genome shotgun (WGS) entry which is preliminary data.</text>
</comment>
<gene>
    <name evidence="1" type="ORF">GN958_ATG04248</name>
</gene>
<dbReference type="InterPro" id="IPR038279">
    <property type="entry name" value="Ndc10_dom2_sf"/>
</dbReference>
<reference evidence="1" key="1">
    <citation type="submission" date="2020-03" db="EMBL/GenBank/DDBJ databases">
        <title>Hybrid Assembly of Korean Phytophthora infestans isolates.</title>
        <authorList>
            <person name="Prokchorchik M."/>
            <person name="Lee Y."/>
            <person name="Seo J."/>
            <person name="Cho J.-H."/>
            <person name="Park Y.-E."/>
            <person name="Jang D.-C."/>
            <person name="Im J.-S."/>
            <person name="Choi J.-G."/>
            <person name="Park H.-J."/>
            <person name="Lee G.-B."/>
            <person name="Lee Y.-G."/>
            <person name="Hong S.-Y."/>
            <person name="Cho K."/>
            <person name="Sohn K.H."/>
        </authorList>
    </citation>
    <scope>NUCLEOTIDE SEQUENCE</scope>
    <source>
        <strain evidence="1">KR_2_A2</strain>
    </source>
</reference>
<accession>A0A8S9UZT0</accession>
<dbReference type="Gene3D" id="1.10.443.20">
    <property type="entry name" value="Centromere DNA-binding protein complex CBF3 subunit, domain 2"/>
    <property type="match status" value="1"/>
</dbReference>
<dbReference type="AlphaFoldDB" id="A0A8S9UZT0"/>
<dbReference type="GO" id="GO:0003677">
    <property type="term" value="F:DNA binding"/>
    <property type="evidence" value="ECO:0007669"/>
    <property type="project" value="UniProtKB-KW"/>
</dbReference>
<name>A0A8S9UZT0_PHYIN</name>
<sequence length="142" mass="15748">VTHIRRTSSCVIAEANGAFEASIRRGRRWNNEKMEGCYLTTLPRVVVRGLAGFNANGEFFLPRAESSIPETLRGAHALFTRPDYQVFANQLLSRLQKTSDTGLIPTVRAALPILANVVESSFASTVLRLTAIEEYLRSTHTL</sequence>
<dbReference type="Proteomes" id="UP000704712">
    <property type="component" value="Unassembled WGS sequence"/>
</dbReference>
<feature type="non-terminal residue" evidence="1">
    <location>
        <position position="142"/>
    </location>
</feature>
<protein>
    <submittedName>
        <fullName evidence="1">Putative centromere DNA-binding protein complex CBF3 subunit domain-containing protein</fullName>
    </submittedName>
</protein>
<feature type="non-terminal residue" evidence="1">
    <location>
        <position position="1"/>
    </location>
</feature>
<organism evidence="1 2">
    <name type="scientific">Phytophthora infestans</name>
    <name type="common">Potato late blight agent</name>
    <name type="synonym">Botrytis infestans</name>
    <dbReference type="NCBI Taxonomy" id="4787"/>
    <lineage>
        <taxon>Eukaryota</taxon>
        <taxon>Sar</taxon>
        <taxon>Stramenopiles</taxon>
        <taxon>Oomycota</taxon>
        <taxon>Peronosporomycetes</taxon>
        <taxon>Peronosporales</taxon>
        <taxon>Peronosporaceae</taxon>
        <taxon>Phytophthora</taxon>
    </lineage>
</organism>